<dbReference type="EMBL" id="FN554973">
    <property type="protein sequence ID" value="CBH15191.1"/>
    <property type="molecule type" value="Genomic_DNA"/>
</dbReference>
<protein>
    <submittedName>
        <fullName evidence="1">Uncharacterized protein</fullName>
    </submittedName>
</protein>
<proteinExistence type="predicted"/>
<dbReference type="AlphaFoldDB" id="D0A1P8"/>
<gene>
    <name evidence="1" type="ORF">TbgDal_X2760</name>
</gene>
<reference evidence="2" key="1">
    <citation type="journal article" date="2010" name="PLoS Negl. Trop. Dis.">
        <title>The genome sequence of Trypanosoma brucei gambiense, causative agent of chronic human african trypanosomiasis.</title>
        <authorList>
            <person name="Jackson A.P."/>
            <person name="Sanders M."/>
            <person name="Berry A."/>
            <person name="McQuillan J."/>
            <person name="Aslett M.A."/>
            <person name="Quail M.A."/>
            <person name="Chukualim B."/>
            <person name="Capewell P."/>
            <person name="MacLeod A."/>
            <person name="Melville S.E."/>
            <person name="Gibson W."/>
            <person name="Barry J.D."/>
            <person name="Berriman M."/>
            <person name="Hertz-Fowler C."/>
        </authorList>
    </citation>
    <scope>NUCLEOTIDE SEQUENCE [LARGE SCALE GENOMIC DNA]</scope>
    <source>
        <strain evidence="2">MHOM/CI/86/DAL972</strain>
    </source>
</reference>
<accession>D0A1P8</accession>
<sequence>MTASIKVIPSVYANDNPVTILSCFATANVPPFRPKKTLTLLTWNFTTLSVCSWMGQSSGSISQRLQFLPPPPPETAVTGHYNIVLSKFLFVEGDKRCSAAATNRKWRLVYSN</sequence>
<evidence type="ECO:0000313" key="2">
    <source>
        <dbReference type="Proteomes" id="UP000002316"/>
    </source>
</evidence>
<dbReference type="GeneID" id="23865334"/>
<dbReference type="KEGG" id="tbg:TbgDal_X2760"/>
<dbReference type="Proteomes" id="UP000002316">
    <property type="component" value="Chromosome 10"/>
</dbReference>
<evidence type="ECO:0000313" key="1">
    <source>
        <dbReference type="EMBL" id="CBH15191.1"/>
    </source>
</evidence>
<dbReference type="RefSeq" id="XP_011777456.1">
    <property type="nucleotide sequence ID" value="XM_011779154.1"/>
</dbReference>
<name>D0A1P8_TRYB9</name>
<organism evidence="1 2">
    <name type="scientific">Trypanosoma brucei gambiense (strain MHOM/CI/86/DAL972)</name>
    <dbReference type="NCBI Taxonomy" id="679716"/>
    <lineage>
        <taxon>Eukaryota</taxon>
        <taxon>Discoba</taxon>
        <taxon>Euglenozoa</taxon>
        <taxon>Kinetoplastea</taxon>
        <taxon>Metakinetoplastina</taxon>
        <taxon>Trypanosomatida</taxon>
        <taxon>Trypanosomatidae</taxon>
        <taxon>Trypanosoma</taxon>
    </lineage>
</organism>